<dbReference type="OrthoDB" id="1938320at2759"/>
<feature type="region of interest" description="Disordered" evidence="1">
    <location>
        <begin position="230"/>
        <end position="257"/>
    </location>
</feature>
<dbReference type="PANTHER" id="PTHR33312:SF5">
    <property type="entry name" value="MEMBRANE-ASSOCIATED KINASE REGULATOR 4-RELATED"/>
    <property type="match status" value="1"/>
</dbReference>
<dbReference type="GO" id="GO:0016301">
    <property type="term" value="F:kinase activity"/>
    <property type="evidence" value="ECO:0007669"/>
    <property type="project" value="UniProtKB-KW"/>
</dbReference>
<keyword evidence="3" id="KW-1185">Reference proteome</keyword>
<protein>
    <submittedName>
        <fullName evidence="2">MEMBRANE-ASSOCIATED KINASE REGULATOR 4</fullName>
    </submittedName>
</protein>
<feature type="compositionally biased region" description="Low complexity" evidence="1">
    <location>
        <begin position="237"/>
        <end position="248"/>
    </location>
</feature>
<keyword evidence="2" id="KW-0808">Transferase</keyword>
<keyword evidence="2" id="KW-0418">Kinase</keyword>
<evidence type="ECO:0000313" key="3">
    <source>
        <dbReference type="Proteomes" id="UP001165190"/>
    </source>
</evidence>
<dbReference type="GO" id="GO:0019210">
    <property type="term" value="F:kinase inhibitor activity"/>
    <property type="evidence" value="ECO:0007669"/>
    <property type="project" value="InterPro"/>
</dbReference>
<name>A0A9W7M7C4_HIBTR</name>
<dbReference type="GO" id="GO:0005886">
    <property type="term" value="C:plasma membrane"/>
    <property type="evidence" value="ECO:0007669"/>
    <property type="project" value="InterPro"/>
</dbReference>
<dbReference type="AlphaFoldDB" id="A0A9W7M7C4"/>
<dbReference type="EMBL" id="BSYR01000024">
    <property type="protein sequence ID" value="GMI90319.1"/>
    <property type="molecule type" value="Genomic_DNA"/>
</dbReference>
<sequence length="257" mass="28280">MAVSLLLPNDLNVEDDEYIEMEVSSYSNFFYNSSISSPTPHFPTEFEFQISSSSTEIEPTTSPADELFYKGKLLPLHLPPRLQMVDKLLLNSTSVYQDFYTTPSTNTATTTPFESCNVSPSGSCQISQELNPEECSFEYSTQALTGRCNGENHRKKYSSSISSKLKAYRAFLKSLFSISGCSSESCSAAKVADEGSVLRAKERLLDRSTMMKSTKKAPFGQISHRRSFSLAVKQQHSSSSGSSSSPSSNVLRNTIVG</sequence>
<evidence type="ECO:0000256" key="1">
    <source>
        <dbReference type="SAM" id="MobiDB-lite"/>
    </source>
</evidence>
<dbReference type="InterPro" id="IPR039620">
    <property type="entry name" value="BKI1/MAKR1/3/4"/>
</dbReference>
<dbReference type="Proteomes" id="UP001165190">
    <property type="component" value="Unassembled WGS sequence"/>
</dbReference>
<comment type="caution">
    <text evidence="2">The sequence shown here is derived from an EMBL/GenBank/DDBJ whole genome shotgun (WGS) entry which is preliminary data.</text>
</comment>
<reference evidence="2" key="1">
    <citation type="submission" date="2023-05" db="EMBL/GenBank/DDBJ databases">
        <title>Genome and transcriptome analyses reveal genes involved in the formation of fine ridges on petal epidermal cells in Hibiscus trionum.</title>
        <authorList>
            <person name="Koshimizu S."/>
            <person name="Masuda S."/>
            <person name="Ishii T."/>
            <person name="Shirasu K."/>
            <person name="Hoshino A."/>
            <person name="Arita M."/>
        </authorList>
    </citation>
    <scope>NUCLEOTIDE SEQUENCE</scope>
    <source>
        <strain evidence="2">Hamamatsu line</strain>
    </source>
</reference>
<proteinExistence type="predicted"/>
<accession>A0A9W7M7C4</accession>
<dbReference type="PANTHER" id="PTHR33312">
    <property type="entry name" value="MEMBRANE-ASSOCIATED KINASE REGULATOR 4-RELATED"/>
    <property type="match status" value="1"/>
</dbReference>
<evidence type="ECO:0000313" key="2">
    <source>
        <dbReference type="EMBL" id="GMI90319.1"/>
    </source>
</evidence>
<gene>
    <name evidence="2" type="ORF">HRI_002701200</name>
</gene>
<organism evidence="2 3">
    <name type="scientific">Hibiscus trionum</name>
    <name type="common">Flower of an hour</name>
    <dbReference type="NCBI Taxonomy" id="183268"/>
    <lineage>
        <taxon>Eukaryota</taxon>
        <taxon>Viridiplantae</taxon>
        <taxon>Streptophyta</taxon>
        <taxon>Embryophyta</taxon>
        <taxon>Tracheophyta</taxon>
        <taxon>Spermatophyta</taxon>
        <taxon>Magnoliopsida</taxon>
        <taxon>eudicotyledons</taxon>
        <taxon>Gunneridae</taxon>
        <taxon>Pentapetalae</taxon>
        <taxon>rosids</taxon>
        <taxon>malvids</taxon>
        <taxon>Malvales</taxon>
        <taxon>Malvaceae</taxon>
        <taxon>Malvoideae</taxon>
        <taxon>Hibiscus</taxon>
    </lineage>
</organism>